<accession>A0A915LNH8</accession>
<proteinExistence type="predicted"/>
<organism evidence="3 4">
    <name type="scientific">Meloidogyne javanica</name>
    <name type="common">Root-knot nematode worm</name>
    <dbReference type="NCBI Taxonomy" id="6303"/>
    <lineage>
        <taxon>Eukaryota</taxon>
        <taxon>Metazoa</taxon>
        <taxon>Ecdysozoa</taxon>
        <taxon>Nematoda</taxon>
        <taxon>Chromadorea</taxon>
        <taxon>Rhabditida</taxon>
        <taxon>Tylenchina</taxon>
        <taxon>Tylenchomorpha</taxon>
        <taxon>Tylenchoidea</taxon>
        <taxon>Meloidogynidae</taxon>
        <taxon>Meloidogyninae</taxon>
        <taxon>Meloidogyne</taxon>
        <taxon>Meloidogyne incognita group</taxon>
    </lineage>
</organism>
<feature type="compositionally biased region" description="Basic and acidic residues" evidence="2">
    <location>
        <begin position="168"/>
        <end position="190"/>
    </location>
</feature>
<evidence type="ECO:0000313" key="4">
    <source>
        <dbReference type="WBParaSite" id="scaffold14703_cov147.g17591"/>
    </source>
</evidence>
<keyword evidence="3" id="KW-1185">Reference proteome</keyword>
<sequence length="200" mass="22756">MPEKQRRLLKFAEYLASCSKESADYGKCVSLKAEKVAKGDCQAEFEKLLICFKKNVRKPATELNFLTLEQLGKPLYGALCIAQQFKVAKCPHRPLRSAADCIAHLARRSQNLEKKKIYFVATQDAELLQKLRMLGGIPLMSIRYNAIILEKPSEETEKLATETTTKNQPDEIQKIKQLRKIELGEGEEPKHRKRKAKGPN</sequence>
<dbReference type="InterPro" id="IPR006984">
    <property type="entry name" value="Fcf1/UTP23"/>
</dbReference>
<dbReference type="Proteomes" id="UP000887561">
    <property type="component" value="Unplaced"/>
</dbReference>
<feature type="region of interest" description="Disordered" evidence="2">
    <location>
        <begin position="156"/>
        <end position="200"/>
    </location>
</feature>
<dbReference type="Gene3D" id="3.40.50.1010">
    <property type="entry name" value="5'-nuclease"/>
    <property type="match status" value="1"/>
</dbReference>
<dbReference type="PANTHER" id="PTHR12416">
    <property type="entry name" value="RRNA-PROCESSING PROTEIN UTP23 HOMOLOG"/>
    <property type="match status" value="1"/>
</dbReference>
<evidence type="ECO:0000256" key="2">
    <source>
        <dbReference type="SAM" id="MobiDB-lite"/>
    </source>
</evidence>
<dbReference type="AlphaFoldDB" id="A0A915LNH8"/>
<dbReference type="Pfam" id="PF04900">
    <property type="entry name" value="Fcf1"/>
    <property type="match status" value="1"/>
</dbReference>
<dbReference type="GO" id="GO:0032040">
    <property type="term" value="C:small-subunit processome"/>
    <property type="evidence" value="ECO:0007669"/>
    <property type="project" value="InterPro"/>
</dbReference>
<dbReference type="WBParaSite" id="scaffold14703_cov147.g17591">
    <property type="protein sequence ID" value="scaffold14703_cov147.g17591"/>
    <property type="gene ID" value="scaffold14703_cov147.g17591"/>
</dbReference>
<keyword evidence="1" id="KW-0539">Nucleus</keyword>
<protein>
    <submittedName>
        <fullName evidence="4">Uncharacterized protein</fullName>
    </submittedName>
</protein>
<feature type="compositionally biased region" description="Basic residues" evidence="2">
    <location>
        <begin position="191"/>
        <end position="200"/>
    </location>
</feature>
<name>A0A915LNH8_MELJA</name>
<evidence type="ECO:0000256" key="1">
    <source>
        <dbReference type="ARBA" id="ARBA00023242"/>
    </source>
</evidence>
<reference evidence="4" key="1">
    <citation type="submission" date="2022-11" db="UniProtKB">
        <authorList>
            <consortium name="WormBaseParasite"/>
        </authorList>
    </citation>
    <scope>IDENTIFICATION</scope>
</reference>
<evidence type="ECO:0000313" key="3">
    <source>
        <dbReference type="Proteomes" id="UP000887561"/>
    </source>
</evidence>